<organism evidence="1 2">
    <name type="scientific">Tepidimonas taiwanensis</name>
    <dbReference type="NCBI Taxonomy" id="307486"/>
    <lineage>
        <taxon>Bacteria</taxon>
        <taxon>Pseudomonadati</taxon>
        <taxon>Pseudomonadota</taxon>
        <taxon>Betaproteobacteria</taxon>
        <taxon>Burkholderiales</taxon>
        <taxon>Tepidimonas</taxon>
    </lineage>
</organism>
<reference evidence="1 2" key="1">
    <citation type="submission" date="2019-07" db="EMBL/GenBank/DDBJ databases">
        <title>Tepidimonas taiwanensis I1-1 draft genome.</title>
        <authorList>
            <person name="Da Costa M.S."/>
            <person name="Froufe H.J.C."/>
            <person name="Egas C."/>
            <person name="Albuquerque L."/>
        </authorList>
    </citation>
    <scope>NUCLEOTIDE SEQUENCE [LARGE SCALE GENOMIC DNA]</scope>
    <source>
        <strain evidence="1 2">I1-1</strain>
    </source>
</reference>
<dbReference type="Proteomes" id="UP000317763">
    <property type="component" value="Unassembled WGS sequence"/>
</dbReference>
<protein>
    <submittedName>
        <fullName evidence="1">Uncharacterized protein</fullName>
    </submittedName>
</protein>
<dbReference type="AlphaFoldDB" id="A0A554X3K9"/>
<evidence type="ECO:0000313" key="2">
    <source>
        <dbReference type="Proteomes" id="UP000317763"/>
    </source>
</evidence>
<dbReference type="EMBL" id="VJOM01000023">
    <property type="protein sequence ID" value="TSE30385.1"/>
    <property type="molecule type" value="Genomic_DNA"/>
</dbReference>
<proteinExistence type="predicted"/>
<keyword evidence="2" id="KW-1185">Reference proteome</keyword>
<comment type="caution">
    <text evidence="1">The sequence shown here is derived from an EMBL/GenBank/DDBJ whole genome shotgun (WGS) entry which is preliminary data.</text>
</comment>
<accession>A0A554X3K9</accession>
<gene>
    <name evidence="1" type="ORF">Ttaiw_01947</name>
</gene>
<evidence type="ECO:0000313" key="1">
    <source>
        <dbReference type="EMBL" id="TSE30385.1"/>
    </source>
</evidence>
<sequence length="39" mass="4233">MIHRRTLLQSGAAVALGVPPDREAHQGLIPPACHRPLRP</sequence>
<name>A0A554X3K9_9BURK</name>